<dbReference type="PANTHER" id="PTHR11161:SF4">
    <property type="entry name" value="DROP DEAD"/>
    <property type="match status" value="1"/>
</dbReference>
<feature type="transmembrane region" description="Helical" evidence="1">
    <location>
        <begin position="524"/>
        <end position="541"/>
    </location>
</feature>
<feature type="transmembrane region" description="Helical" evidence="1">
    <location>
        <begin position="351"/>
        <end position="370"/>
    </location>
</feature>
<name>A0AAR5P5H8_DENPD</name>
<dbReference type="InterPro" id="IPR006621">
    <property type="entry name" value="Nose-resist-to-fluoxetine_N"/>
</dbReference>
<evidence type="ECO:0000259" key="4">
    <source>
        <dbReference type="Pfam" id="PF20146"/>
    </source>
</evidence>
<evidence type="ECO:0000259" key="2">
    <source>
        <dbReference type="Pfam" id="PF01757"/>
    </source>
</evidence>
<dbReference type="EnsemblMetazoa" id="XM_019900805.1">
    <property type="protein sequence ID" value="XP_019756364.1"/>
    <property type="gene ID" value="LOC109534998"/>
</dbReference>
<keyword evidence="1" id="KW-0812">Transmembrane</keyword>
<feature type="transmembrane region" description="Helical" evidence="1">
    <location>
        <begin position="429"/>
        <end position="451"/>
    </location>
</feature>
<dbReference type="PANTHER" id="PTHR11161">
    <property type="entry name" value="O-ACYLTRANSFERASE"/>
    <property type="match status" value="1"/>
</dbReference>
<feature type="transmembrane region" description="Helical" evidence="1">
    <location>
        <begin position="286"/>
        <end position="306"/>
    </location>
</feature>
<feature type="transmembrane region" description="Helical" evidence="1">
    <location>
        <begin position="600"/>
        <end position="621"/>
    </location>
</feature>
<dbReference type="GO" id="GO:0016747">
    <property type="term" value="F:acyltransferase activity, transferring groups other than amino-acyl groups"/>
    <property type="evidence" value="ECO:0007669"/>
    <property type="project" value="InterPro"/>
</dbReference>
<reference evidence="6" key="1">
    <citation type="journal article" date="2013" name="Genome Biol.">
        <title>Draft genome of the mountain pine beetle, Dendroctonus ponderosae Hopkins, a major forest pest.</title>
        <authorList>
            <person name="Keeling C.I."/>
            <person name="Yuen M.M."/>
            <person name="Liao N.Y."/>
            <person name="Docking T.R."/>
            <person name="Chan S.K."/>
            <person name="Taylor G.A."/>
            <person name="Palmquist D.L."/>
            <person name="Jackman S.D."/>
            <person name="Nguyen A."/>
            <person name="Li M."/>
            <person name="Henderson H."/>
            <person name="Janes J.K."/>
            <person name="Zhao Y."/>
            <person name="Pandoh P."/>
            <person name="Moore R."/>
            <person name="Sperling F.A."/>
            <person name="Huber D.P."/>
            <person name="Birol I."/>
            <person name="Jones S.J."/>
            <person name="Bohlmann J."/>
        </authorList>
    </citation>
    <scope>NUCLEOTIDE SEQUENCE</scope>
</reference>
<evidence type="ECO:0000256" key="1">
    <source>
        <dbReference type="SAM" id="Phobius"/>
    </source>
</evidence>
<dbReference type="EnsemblMetazoa" id="XM_019900807.1">
    <property type="protein sequence ID" value="XP_019756366.1"/>
    <property type="gene ID" value="LOC109534998"/>
</dbReference>
<feature type="transmembrane region" description="Helical" evidence="1">
    <location>
        <begin position="641"/>
        <end position="666"/>
    </location>
</feature>
<accession>A0AAR5P5H8</accession>
<dbReference type="InterPro" id="IPR052728">
    <property type="entry name" value="O2_lipid_transport_reg"/>
</dbReference>
<keyword evidence="6" id="KW-1185">Reference proteome</keyword>
<feature type="domain" description="Nose resistant-to-fluoxetine protein N-terminal" evidence="4">
    <location>
        <begin position="159"/>
        <end position="255"/>
    </location>
</feature>
<evidence type="ECO:0008006" key="7">
    <source>
        <dbReference type="Google" id="ProtNLM"/>
    </source>
</evidence>
<reference evidence="5" key="2">
    <citation type="submission" date="2024-08" db="UniProtKB">
        <authorList>
            <consortium name="EnsemblMetazoa"/>
        </authorList>
    </citation>
    <scope>IDENTIFICATION</scope>
</reference>
<evidence type="ECO:0000313" key="6">
    <source>
        <dbReference type="Proteomes" id="UP000019118"/>
    </source>
</evidence>
<dbReference type="EnsemblMetazoa" id="XM_019900806.1">
    <property type="protein sequence ID" value="XP_019756365.1"/>
    <property type="gene ID" value="LOC109534998"/>
</dbReference>
<feature type="transmembrane region" description="Helical" evidence="1">
    <location>
        <begin position="568"/>
        <end position="588"/>
    </location>
</feature>
<keyword evidence="1" id="KW-0472">Membrane</keyword>
<feature type="domain" description="CWH43-like N-terminal" evidence="3">
    <location>
        <begin position="32"/>
        <end position="158"/>
    </location>
</feature>
<feature type="transmembrane region" description="Helical" evidence="1">
    <location>
        <begin position="35"/>
        <end position="57"/>
    </location>
</feature>
<feature type="transmembrane region" description="Helical" evidence="1">
    <location>
        <begin position="707"/>
        <end position="728"/>
    </location>
</feature>
<keyword evidence="1" id="KW-1133">Transmembrane helix</keyword>
<feature type="domain" description="Acyltransferase 3" evidence="2">
    <location>
        <begin position="346"/>
        <end position="728"/>
    </location>
</feature>
<protein>
    <recommendedName>
        <fullName evidence="7">Nose resistant-to-fluoxetine protein N-terminal domain-containing protein</fullName>
    </recommendedName>
</protein>
<dbReference type="Proteomes" id="UP000019118">
    <property type="component" value="Unassembled WGS sequence"/>
</dbReference>
<dbReference type="Pfam" id="PF01757">
    <property type="entry name" value="Acyl_transf_3"/>
    <property type="match status" value="1"/>
</dbReference>
<dbReference type="InterPro" id="IPR002656">
    <property type="entry name" value="Acyl_transf_3_dom"/>
</dbReference>
<evidence type="ECO:0000313" key="5">
    <source>
        <dbReference type="EnsemblMetazoa" id="XP_019756365.1"/>
    </source>
</evidence>
<feature type="transmembrane region" description="Helical" evidence="1">
    <location>
        <begin position="130"/>
        <end position="152"/>
    </location>
</feature>
<dbReference type="Pfam" id="PF20146">
    <property type="entry name" value="NRF"/>
    <property type="match status" value="1"/>
</dbReference>
<evidence type="ECO:0000259" key="3">
    <source>
        <dbReference type="Pfam" id="PF10277"/>
    </source>
</evidence>
<feature type="transmembrane region" description="Helical" evidence="1">
    <location>
        <begin position="678"/>
        <end position="695"/>
    </location>
</feature>
<feature type="transmembrane region" description="Helical" evidence="1">
    <location>
        <begin position="499"/>
        <end position="517"/>
    </location>
</feature>
<proteinExistence type="predicted"/>
<dbReference type="Pfam" id="PF10277">
    <property type="entry name" value="Frag1"/>
    <property type="match status" value="1"/>
</dbReference>
<dbReference type="InterPro" id="IPR019402">
    <property type="entry name" value="CWH43_N"/>
</dbReference>
<organism evidence="5 6">
    <name type="scientific">Dendroctonus ponderosae</name>
    <name type="common">Mountain pine beetle</name>
    <dbReference type="NCBI Taxonomy" id="77166"/>
    <lineage>
        <taxon>Eukaryota</taxon>
        <taxon>Metazoa</taxon>
        <taxon>Ecdysozoa</taxon>
        <taxon>Arthropoda</taxon>
        <taxon>Hexapoda</taxon>
        <taxon>Insecta</taxon>
        <taxon>Pterygota</taxon>
        <taxon>Neoptera</taxon>
        <taxon>Endopterygota</taxon>
        <taxon>Coleoptera</taxon>
        <taxon>Polyphaga</taxon>
        <taxon>Cucujiformia</taxon>
        <taxon>Curculionidae</taxon>
        <taxon>Scolytinae</taxon>
        <taxon>Dendroctonus</taxon>
    </lineage>
</organism>
<sequence length="747" mass="85538">MEKSLCTLNSISQQRGHLKTPNEELVIHYRINFKYVCLCTAFIPLGALLVCLLSAYIFQFDDVHETHCKVFNIVPSISAVTGISPQRYIWRISAALHIGPRVIISAVYNAYQLSMINPLADLEVKSRAQLWLNTAYLLNLIEAGALCGVSYISNRDNYLFDASAKPPSGLLSGNINQFGDFEECLQVPRAQYCLALIDLEPLWKKPLHQYKDLIHSHFSITESFDDPSHRVPGFSFVRWGFCIPRSCKVEDLENALEVKIGVRTKVKPGMCQTWGLSPRTWTFGDYLARAYFVSLVIAALIGTALGKKHAIFLQKHAKALQFLKCFDFQENFRQLTERPANRNEYKSVHGVRFFSALALIMAHKTMALLYNPYINKAWMAESQAMRWSVIGRNAIIYTDCFLLVSGLLNAKSLFGELEKSGVIRYKAKLYSRLVRIVPGLLTVILFCTYILPDLGSGPLWPMVVDHHAELCKQYMWRNLLFVHNYFGFERMCLTHTHQVGIDMQLFLVSPVFIYALWRNQRLGLWLIGGLSAISSILRFYYTFSYQLSHVVHFGIPISRMFNTADLSYILPTHRASIYFLGVLLAWLLRRPPKTFSRKKLHLVWGLMYTVGLITWFGPSFMCVKGYQYHSLESALYSTFYPYTWGIAIAWIIYSTECGFGSCFGPLLTWKYFQIFTKISYGVYLIQFPVFFYNVGSTRHAGEFHSHLVFPLQEIVVIVGLSTVLTLLVEMPSQNLHTLAMSRKKLNK</sequence>
<dbReference type="AlphaFoldDB" id="A0AAR5P5H8"/>